<feature type="transmembrane region" description="Helical" evidence="7">
    <location>
        <begin position="178"/>
        <end position="195"/>
    </location>
</feature>
<comment type="subcellular location">
    <subcellularLocation>
        <location evidence="1">Cell membrane</location>
        <topology evidence="1">Multi-pass membrane protein</topology>
    </subcellularLocation>
</comment>
<dbReference type="Gene3D" id="1.20.1560.10">
    <property type="entry name" value="ABC transporter type 1, transmembrane domain"/>
    <property type="match status" value="1"/>
</dbReference>
<dbReference type="SMART" id="SM00382">
    <property type="entry name" value="AAA"/>
    <property type="match status" value="1"/>
</dbReference>
<keyword evidence="3" id="KW-0547">Nucleotide-binding</keyword>
<keyword evidence="4 10" id="KW-0067">ATP-binding</keyword>
<dbReference type="InterPro" id="IPR036640">
    <property type="entry name" value="ABC1_TM_sf"/>
</dbReference>
<dbReference type="SUPFAM" id="SSF90123">
    <property type="entry name" value="ABC transporter transmembrane region"/>
    <property type="match status" value="1"/>
</dbReference>
<sequence length="590" mass="63066">MSAQPPTSFASTWLLARRLWREHLSRYWPRLAMSLGFMAIYSGANAAIAFGVEWIFSGLSGASGEDVPALSQISIFGPVVIIGLGLIYAGSLYAINRLNAGASLSALRDLQNDMFSKLTALDFAQTRKEASGQFISRFTNDVTVLRETLNRVASGVRDLLTFGGLCAAMLWFDAVLFLIVIIVYAGVGLFVGYIGKMLRTASRRAQDQAGDVTSLIGETVAGARMVKTYQIEPLERARANAAFDERLRLMKKMAYTRAMNEPIIFVAGSMAISLVIAAVAMRISSGAIEFSEFTGFMTALMLLSAPARGLGTLNAVVQEGFGAFERMLSLVDQVPEITTKSNATELTRGVGTVQFENVHFGYGDGGSALNGIDLEIAAGSMVALVGASGAGKSTLINLLPRLYEPTDGRILVDGNDIRDVTLRSLRSQMALVAQDAVLFNMSALENIAFGRPEADRGDIIRAAIDASANDFIAALPNGYDTPLGEGGANLSGGQRQRIALARAFLKNAPILLLDEATSALDAESEAQINAALKRLTKDRTTLVIAHRLATVKDADIIVVMDGGRIIETGTHDALIEKNGAYAKQAALQFS</sequence>
<feature type="domain" description="ABC transmembrane type-1" evidence="9">
    <location>
        <begin position="32"/>
        <end position="319"/>
    </location>
</feature>
<dbReference type="Gene3D" id="3.40.50.300">
    <property type="entry name" value="P-loop containing nucleotide triphosphate hydrolases"/>
    <property type="match status" value="1"/>
</dbReference>
<keyword evidence="5 7" id="KW-1133">Transmembrane helix</keyword>
<proteinExistence type="predicted"/>
<dbReference type="InterPro" id="IPR017871">
    <property type="entry name" value="ABC_transporter-like_CS"/>
</dbReference>
<dbReference type="InterPro" id="IPR027417">
    <property type="entry name" value="P-loop_NTPase"/>
</dbReference>
<evidence type="ECO:0000259" key="9">
    <source>
        <dbReference type="PROSITE" id="PS50929"/>
    </source>
</evidence>
<dbReference type="RefSeq" id="WP_369313181.1">
    <property type="nucleotide sequence ID" value="NZ_JBEHZE010000001.1"/>
</dbReference>
<feature type="transmembrane region" description="Helical" evidence="7">
    <location>
        <begin position="75"/>
        <end position="95"/>
    </location>
</feature>
<organism evidence="10 11">
    <name type="scientific">Hyphococcus lacteus</name>
    <dbReference type="NCBI Taxonomy" id="3143536"/>
    <lineage>
        <taxon>Bacteria</taxon>
        <taxon>Pseudomonadati</taxon>
        <taxon>Pseudomonadota</taxon>
        <taxon>Alphaproteobacteria</taxon>
        <taxon>Parvularculales</taxon>
        <taxon>Parvularculaceae</taxon>
        <taxon>Hyphococcus</taxon>
    </lineage>
</organism>
<dbReference type="PANTHER" id="PTHR43394:SF1">
    <property type="entry name" value="ATP-BINDING CASSETTE SUB-FAMILY B MEMBER 10, MITOCHONDRIAL"/>
    <property type="match status" value="1"/>
</dbReference>
<evidence type="ECO:0000256" key="7">
    <source>
        <dbReference type="SAM" id="Phobius"/>
    </source>
</evidence>
<evidence type="ECO:0000256" key="5">
    <source>
        <dbReference type="ARBA" id="ARBA00022989"/>
    </source>
</evidence>
<dbReference type="InterPro" id="IPR011527">
    <property type="entry name" value="ABC1_TM_dom"/>
</dbReference>
<dbReference type="SUPFAM" id="SSF52540">
    <property type="entry name" value="P-loop containing nucleoside triphosphate hydrolases"/>
    <property type="match status" value="1"/>
</dbReference>
<accession>A0ABV3Z7C3</accession>
<dbReference type="InterPro" id="IPR003439">
    <property type="entry name" value="ABC_transporter-like_ATP-bd"/>
</dbReference>
<dbReference type="InterPro" id="IPR003593">
    <property type="entry name" value="AAA+_ATPase"/>
</dbReference>
<feature type="transmembrane region" description="Helical" evidence="7">
    <location>
        <begin position="31"/>
        <end position="55"/>
    </location>
</feature>
<dbReference type="Proteomes" id="UP001560685">
    <property type="component" value="Unassembled WGS sequence"/>
</dbReference>
<name>A0ABV3Z7C3_9PROT</name>
<evidence type="ECO:0000259" key="8">
    <source>
        <dbReference type="PROSITE" id="PS50893"/>
    </source>
</evidence>
<dbReference type="PANTHER" id="PTHR43394">
    <property type="entry name" value="ATP-DEPENDENT PERMEASE MDL1, MITOCHONDRIAL"/>
    <property type="match status" value="1"/>
</dbReference>
<evidence type="ECO:0000313" key="10">
    <source>
        <dbReference type="EMBL" id="MEX6633227.1"/>
    </source>
</evidence>
<gene>
    <name evidence="10" type="ORF">ABFZ84_06645</name>
</gene>
<protein>
    <submittedName>
        <fullName evidence="10">ABC transporter ATP-binding protein</fullName>
    </submittedName>
</protein>
<evidence type="ECO:0000256" key="1">
    <source>
        <dbReference type="ARBA" id="ARBA00004651"/>
    </source>
</evidence>
<keyword evidence="6 7" id="KW-0472">Membrane</keyword>
<dbReference type="GO" id="GO:0005524">
    <property type="term" value="F:ATP binding"/>
    <property type="evidence" value="ECO:0007669"/>
    <property type="project" value="UniProtKB-KW"/>
</dbReference>
<dbReference type="EMBL" id="JBEHZE010000001">
    <property type="protein sequence ID" value="MEX6633227.1"/>
    <property type="molecule type" value="Genomic_DNA"/>
</dbReference>
<dbReference type="Pfam" id="PF00005">
    <property type="entry name" value="ABC_tran"/>
    <property type="match status" value="1"/>
</dbReference>
<evidence type="ECO:0000256" key="3">
    <source>
        <dbReference type="ARBA" id="ARBA00022741"/>
    </source>
</evidence>
<evidence type="ECO:0000256" key="4">
    <source>
        <dbReference type="ARBA" id="ARBA00022840"/>
    </source>
</evidence>
<reference evidence="10 11" key="1">
    <citation type="submission" date="2024-05" db="EMBL/GenBank/DDBJ databases">
        <title>Three bacterial strains, DH-69, EH-24, and ECK-19 isolated from coastal sediments.</title>
        <authorList>
            <person name="Ye Y.-Q."/>
            <person name="Du Z.-J."/>
        </authorList>
    </citation>
    <scope>NUCLEOTIDE SEQUENCE [LARGE SCALE GENOMIC DNA]</scope>
    <source>
        <strain evidence="10 11">ECK-19</strain>
    </source>
</reference>
<comment type="caution">
    <text evidence="10">The sequence shown here is derived from an EMBL/GenBank/DDBJ whole genome shotgun (WGS) entry which is preliminary data.</text>
</comment>
<dbReference type="CDD" id="cd18552">
    <property type="entry name" value="ABC_6TM_MsbA_like"/>
    <property type="match status" value="1"/>
</dbReference>
<evidence type="ECO:0000313" key="11">
    <source>
        <dbReference type="Proteomes" id="UP001560685"/>
    </source>
</evidence>
<dbReference type="PROSITE" id="PS50893">
    <property type="entry name" value="ABC_TRANSPORTER_2"/>
    <property type="match status" value="1"/>
</dbReference>
<keyword evidence="11" id="KW-1185">Reference proteome</keyword>
<evidence type="ECO:0000256" key="2">
    <source>
        <dbReference type="ARBA" id="ARBA00022692"/>
    </source>
</evidence>
<feature type="transmembrane region" description="Helical" evidence="7">
    <location>
        <begin position="262"/>
        <end position="283"/>
    </location>
</feature>
<dbReference type="Pfam" id="PF00664">
    <property type="entry name" value="ABC_membrane"/>
    <property type="match status" value="1"/>
</dbReference>
<dbReference type="PROSITE" id="PS50929">
    <property type="entry name" value="ABC_TM1F"/>
    <property type="match status" value="1"/>
</dbReference>
<evidence type="ECO:0000256" key="6">
    <source>
        <dbReference type="ARBA" id="ARBA00023136"/>
    </source>
</evidence>
<dbReference type="InterPro" id="IPR039421">
    <property type="entry name" value="Type_1_exporter"/>
</dbReference>
<feature type="domain" description="ABC transporter" evidence="8">
    <location>
        <begin position="353"/>
        <end position="587"/>
    </location>
</feature>
<dbReference type="PROSITE" id="PS00211">
    <property type="entry name" value="ABC_TRANSPORTER_1"/>
    <property type="match status" value="1"/>
</dbReference>
<keyword evidence="2 7" id="KW-0812">Transmembrane</keyword>